<dbReference type="InterPro" id="IPR053879">
    <property type="entry name" value="HYDIN_VesB_CFA65-like_Ig"/>
</dbReference>
<dbReference type="InterPro" id="IPR013783">
    <property type="entry name" value="Ig-like_fold"/>
</dbReference>
<dbReference type="AlphaFoldDB" id="A0A671PFL8"/>
<keyword evidence="5" id="KW-0966">Cell projection</keyword>
<evidence type="ECO:0000256" key="4">
    <source>
        <dbReference type="ARBA" id="ARBA00023069"/>
    </source>
</evidence>
<dbReference type="Ensembl" id="ENSSANT00000059870.1">
    <property type="protein sequence ID" value="ENSSANP00000056262.1"/>
    <property type="gene ID" value="ENSSANG00000028198.1"/>
</dbReference>
<comment type="subcellular location">
    <subcellularLocation>
        <location evidence="1">Cell projection</location>
        <location evidence="1">Cilium</location>
    </subcellularLocation>
    <subcellularLocation>
        <location evidence="2">Cytoplasm</location>
    </subcellularLocation>
</comment>
<sequence length="449" mass="50264">MFQPYTSEIVFQNYSPFKTYKVPRLVKVIEEDSLYLKVVSPLDASKKVAPGMASTFTVLFTPQENKDYFHRLICVTVTIHAIGPRAILDFPDSRLHFQVCPVKCLSQRTLLVRNIGKCEAKFKLSTCSPFSVEPSIGTLDVGQSMQVTVEFLPKTTGDHSQDLLLHYYSGEDIQISLYGESADINVGLDKYNYVFSLLIWLLCLQKGEIWPNSTAEVNIIFKPQEARIYQQTLPLCIQAEGVDPKLQFNFDFLDMGNIVIGSKQIYKVQFNKGLINDAYELVKPSTVLCLCFSFNPSEGMMPPEASHTLEVHFSSDKLGVFSEELHFSVVGNPEPVIGCLIGPTFHFSVPELNFGEVSFGFPQMLTCRLSNTSVVPMSFGLWIPGDGTEQASITSTDQVAQLNRSEWGPEDKTTKRPKDTGTVRATAEIDFQVCLVFLMLCRAINILSH</sequence>
<dbReference type="InterPro" id="IPR033305">
    <property type="entry name" value="Hydin-like"/>
</dbReference>
<evidence type="ECO:0000256" key="2">
    <source>
        <dbReference type="ARBA" id="ARBA00004496"/>
    </source>
</evidence>
<dbReference type="GO" id="GO:0003341">
    <property type="term" value="P:cilium movement"/>
    <property type="evidence" value="ECO:0007669"/>
    <property type="project" value="TreeGrafter"/>
</dbReference>
<dbReference type="Gene3D" id="2.60.40.10">
    <property type="entry name" value="Immunoglobulins"/>
    <property type="match status" value="3"/>
</dbReference>
<organism evidence="7 8">
    <name type="scientific">Sinocyclocheilus anshuiensis</name>
    <dbReference type="NCBI Taxonomy" id="1608454"/>
    <lineage>
        <taxon>Eukaryota</taxon>
        <taxon>Metazoa</taxon>
        <taxon>Chordata</taxon>
        <taxon>Craniata</taxon>
        <taxon>Vertebrata</taxon>
        <taxon>Euteleostomi</taxon>
        <taxon>Actinopterygii</taxon>
        <taxon>Neopterygii</taxon>
        <taxon>Teleostei</taxon>
        <taxon>Ostariophysi</taxon>
        <taxon>Cypriniformes</taxon>
        <taxon>Cyprinidae</taxon>
        <taxon>Cyprininae</taxon>
        <taxon>Sinocyclocheilus</taxon>
    </lineage>
</organism>
<reference evidence="7" key="1">
    <citation type="submission" date="2025-08" db="UniProtKB">
        <authorList>
            <consortium name="Ensembl"/>
        </authorList>
    </citation>
    <scope>IDENTIFICATION</scope>
</reference>
<dbReference type="PANTHER" id="PTHR23053">
    <property type="entry name" value="DLEC1 DELETED IN LUNG AND ESOPHAGEAL CANCER 1"/>
    <property type="match status" value="1"/>
</dbReference>
<dbReference type="Proteomes" id="UP000472260">
    <property type="component" value="Unassembled WGS sequence"/>
</dbReference>
<accession>A0A671PFL8</accession>
<proteinExistence type="predicted"/>
<keyword evidence="3" id="KW-0963">Cytoplasm</keyword>
<dbReference type="InterPro" id="IPR008962">
    <property type="entry name" value="PapD-like_sf"/>
</dbReference>
<evidence type="ECO:0000256" key="1">
    <source>
        <dbReference type="ARBA" id="ARBA00004138"/>
    </source>
</evidence>
<name>A0A671PFL8_9TELE</name>
<keyword evidence="4" id="KW-0969">Cilium</keyword>
<evidence type="ECO:0000313" key="8">
    <source>
        <dbReference type="Proteomes" id="UP000472260"/>
    </source>
</evidence>
<protein>
    <recommendedName>
        <fullName evidence="6">HYDIN/VesB/CFA65-like Ig-like domain-containing protein</fullName>
    </recommendedName>
</protein>
<dbReference type="SUPFAM" id="SSF49354">
    <property type="entry name" value="PapD-like"/>
    <property type="match status" value="1"/>
</dbReference>
<evidence type="ECO:0000313" key="7">
    <source>
        <dbReference type="Ensembl" id="ENSSANP00000056262.1"/>
    </source>
</evidence>
<evidence type="ECO:0000259" key="6">
    <source>
        <dbReference type="Pfam" id="PF22544"/>
    </source>
</evidence>
<evidence type="ECO:0000256" key="3">
    <source>
        <dbReference type="ARBA" id="ARBA00022490"/>
    </source>
</evidence>
<dbReference type="PANTHER" id="PTHR23053:SF0">
    <property type="entry name" value="HYDROCEPHALUS-INDUCING PROTEIN HOMOLOG"/>
    <property type="match status" value="1"/>
</dbReference>
<dbReference type="GO" id="GO:0005930">
    <property type="term" value="C:axoneme"/>
    <property type="evidence" value="ECO:0007669"/>
    <property type="project" value="TreeGrafter"/>
</dbReference>
<dbReference type="Pfam" id="PF22544">
    <property type="entry name" value="HYDIN_VesB_CFA65-like_Ig"/>
    <property type="match status" value="2"/>
</dbReference>
<dbReference type="GO" id="GO:1904158">
    <property type="term" value="P:axonemal central apparatus assembly"/>
    <property type="evidence" value="ECO:0007669"/>
    <property type="project" value="TreeGrafter"/>
</dbReference>
<feature type="domain" description="HYDIN/VesB/CFA65-like Ig-like" evidence="6">
    <location>
        <begin position="86"/>
        <end position="180"/>
    </location>
</feature>
<keyword evidence="8" id="KW-1185">Reference proteome</keyword>
<reference evidence="7" key="2">
    <citation type="submission" date="2025-09" db="UniProtKB">
        <authorList>
            <consortium name="Ensembl"/>
        </authorList>
    </citation>
    <scope>IDENTIFICATION</scope>
</reference>
<evidence type="ECO:0000256" key="5">
    <source>
        <dbReference type="ARBA" id="ARBA00023273"/>
    </source>
</evidence>
<feature type="domain" description="HYDIN/VesB/CFA65-like Ig-like" evidence="6">
    <location>
        <begin position="244"/>
        <end position="336"/>
    </location>
</feature>